<comment type="caution">
    <text evidence="1">The sequence shown here is derived from an EMBL/GenBank/DDBJ whole genome shotgun (WGS) entry which is preliminary data.</text>
</comment>
<evidence type="ECO:0000313" key="2">
    <source>
        <dbReference type="Proteomes" id="UP000789375"/>
    </source>
</evidence>
<name>A0A9N9DB07_FUNMO</name>
<evidence type="ECO:0000313" key="1">
    <source>
        <dbReference type="EMBL" id="CAG8628956.1"/>
    </source>
</evidence>
<proteinExistence type="predicted"/>
<dbReference type="Proteomes" id="UP000789375">
    <property type="component" value="Unassembled WGS sequence"/>
</dbReference>
<keyword evidence="2" id="KW-1185">Reference proteome</keyword>
<reference evidence="1" key="1">
    <citation type="submission" date="2021-06" db="EMBL/GenBank/DDBJ databases">
        <authorList>
            <person name="Kallberg Y."/>
            <person name="Tangrot J."/>
            <person name="Rosling A."/>
        </authorList>
    </citation>
    <scope>NUCLEOTIDE SEQUENCE</scope>
    <source>
        <strain evidence="1">87-6 pot B 2015</strain>
    </source>
</reference>
<dbReference type="AlphaFoldDB" id="A0A9N9DB07"/>
<feature type="non-terminal residue" evidence="1">
    <location>
        <position position="48"/>
    </location>
</feature>
<accession>A0A9N9DB07</accession>
<gene>
    <name evidence="1" type="ORF">FMOSSE_LOCUS10383</name>
</gene>
<sequence length="48" mass="5662">MDDLSNKNVQKSLSNVMIITFQVCLHSRKEGLWKELEEDKFHKQTSEP</sequence>
<organism evidence="1 2">
    <name type="scientific">Funneliformis mosseae</name>
    <name type="common">Endomycorrhizal fungus</name>
    <name type="synonym">Glomus mosseae</name>
    <dbReference type="NCBI Taxonomy" id="27381"/>
    <lineage>
        <taxon>Eukaryota</taxon>
        <taxon>Fungi</taxon>
        <taxon>Fungi incertae sedis</taxon>
        <taxon>Mucoromycota</taxon>
        <taxon>Glomeromycotina</taxon>
        <taxon>Glomeromycetes</taxon>
        <taxon>Glomerales</taxon>
        <taxon>Glomeraceae</taxon>
        <taxon>Funneliformis</taxon>
    </lineage>
</organism>
<dbReference type="EMBL" id="CAJVPP010003426">
    <property type="protein sequence ID" value="CAG8628956.1"/>
    <property type="molecule type" value="Genomic_DNA"/>
</dbReference>
<protein>
    <submittedName>
        <fullName evidence="1">12506_t:CDS:1</fullName>
    </submittedName>
</protein>